<evidence type="ECO:0000313" key="2">
    <source>
        <dbReference type="Proteomes" id="UP001165063"/>
    </source>
</evidence>
<keyword evidence="2" id="KW-1185">Reference proteome</keyword>
<evidence type="ECO:0000313" key="1">
    <source>
        <dbReference type="EMBL" id="GMG22252.1"/>
    </source>
</evidence>
<protein>
    <submittedName>
        <fullName evidence="1">Unnamed protein product</fullName>
    </submittedName>
</protein>
<gene>
    <name evidence="1" type="ORF">Amon01_000256600</name>
</gene>
<dbReference type="Proteomes" id="UP001165063">
    <property type="component" value="Unassembled WGS sequence"/>
</dbReference>
<sequence length="318" mass="34383">MISFVEDSVTKFWFMKVTGLPNIVDSTITTSSTPKIDTIDEEANMLTGPAVTTDTTTLSTDRSLEYKTTPAIATTNAHVTIGVFSFFTPFIPSIASVTEITTNMITFAIKMARTGYAKVTKIIMEFKKLFVTWRSPVPDAPVSSAISDVSTSHLNSIFSSAVSCLSTDTTINVLPKPDQVLISTCSEATTHSAANDFGIHMDFECIERGFGKIFIGSIEPTPSDVFIDSTAPVDVLSVLEVEMLLPFEVSFASVAGSSCSSTVAIPRSGLKMKLDDYGVACGKTFVGSVLQDKDTEEVTFPIWNFACYDHPMGKIFLS</sequence>
<proteinExistence type="predicted"/>
<comment type="caution">
    <text evidence="1">The sequence shown here is derived from an EMBL/GenBank/DDBJ whole genome shotgun (WGS) entry which is preliminary data.</text>
</comment>
<dbReference type="EMBL" id="BSXU01000955">
    <property type="protein sequence ID" value="GMG22252.1"/>
    <property type="molecule type" value="Genomic_DNA"/>
</dbReference>
<accession>A0A9W7DIJ5</accession>
<organism evidence="1 2">
    <name type="scientific">Ambrosiozyma monospora</name>
    <name type="common">Yeast</name>
    <name type="synonym">Endomycopsis monosporus</name>
    <dbReference type="NCBI Taxonomy" id="43982"/>
    <lineage>
        <taxon>Eukaryota</taxon>
        <taxon>Fungi</taxon>
        <taxon>Dikarya</taxon>
        <taxon>Ascomycota</taxon>
        <taxon>Saccharomycotina</taxon>
        <taxon>Pichiomycetes</taxon>
        <taxon>Pichiales</taxon>
        <taxon>Pichiaceae</taxon>
        <taxon>Ambrosiozyma</taxon>
    </lineage>
</organism>
<reference evidence="1" key="1">
    <citation type="submission" date="2023-04" db="EMBL/GenBank/DDBJ databases">
        <title>Ambrosiozyma monospora NBRC 1965.</title>
        <authorList>
            <person name="Ichikawa N."/>
            <person name="Sato H."/>
            <person name="Tonouchi N."/>
        </authorList>
    </citation>
    <scope>NUCLEOTIDE SEQUENCE</scope>
    <source>
        <strain evidence="1">NBRC 1965</strain>
    </source>
</reference>
<name>A0A9W7DIJ5_AMBMO</name>
<dbReference type="AlphaFoldDB" id="A0A9W7DIJ5"/>